<dbReference type="Proteomes" id="UP000094285">
    <property type="component" value="Unassembled WGS sequence"/>
</dbReference>
<accession>A0A1E4SFZ1</accession>
<gene>
    <name evidence="2" type="ORF">CANTADRAFT_90781</name>
</gene>
<evidence type="ECO:0000313" key="3">
    <source>
        <dbReference type="Proteomes" id="UP000094285"/>
    </source>
</evidence>
<dbReference type="EMBL" id="KV453913">
    <property type="protein sequence ID" value="ODV78433.1"/>
    <property type="molecule type" value="Genomic_DNA"/>
</dbReference>
<evidence type="ECO:0008006" key="4">
    <source>
        <dbReference type="Google" id="ProtNLM"/>
    </source>
</evidence>
<dbReference type="OrthoDB" id="412018at2759"/>
<dbReference type="Gene3D" id="3.40.50.12500">
    <property type="match status" value="1"/>
</dbReference>
<dbReference type="InterPro" id="IPR052186">
    <property type="entry name" value="Hydantoin_racemase-like"/>
</dbReference>
<organism evidence="2 3">
    <name type="scientific">Suhomyces tanzawaensis NRRL Y-17324</name>
    <dbReference type="NCBI Taxonomy" id="984487"/>
    <lineage>
        <taxon>Eukaryota</taxon>
        <taxon>Fungi</taxon>
        <taxon>Dikarya</taxon>
        <taxon>Ascomycota</taxon>
        <taxon>Saccharomycotina</taxon>
        <taxon>Pichiomycetes</taxon>
        <taxon>Debaryomycetaceae</taxon>
        <taxon>Suhomyces</taxon>
    </lineage>
</organism>
<reference evidence="3" key="1">
    <citation type="submission" date="2016-05" db="EMBL/GenBank/DDBJ databases">
        <title>Comparative genomics of biotechnologically important yeasts.</title>
        <authorList>
            <consortium name="DOE Joint Genome Institute"/>
            <person name="Riley R."/>
            <person name="Haridas S."/>
            <person name="Wolfe K.H."/>
            <person name="Lopes M.R."/>
            <person name="Hittinger C.T."/>
            <person name="Goker M."/>
            <person name="Salamov A."/>
            <person name="Wisecaver J."/>
            <person name="Long T.M."/>
            <person name="Aerts A.L."/>
            <person name="Barry K."/>
            <person name="Choi C."/>
            <person name="Clum A."/>
            <person name="Coughlan A.Y."/>
            <person name="Deshpande S."/>
            <person name="Douglass A.P."/>
            <person name="Hanson S.J."/>
            <person name="Klenk H.-P."/>
            <person name="Labutti K."/>
            <person name="Lapidus A."/>
            <person name="Lindquist E."/>
            <person name="Lipzen A."/>
            <person name="Meier-Kolthoff J.P."/>
            <person name="Ohm R.A."/>
            <person name="Otillar R.P."/>
            <person name="Pangilinan J."/>
            <person name="Peng Y."/>
            <person name="Rokas A."/>
            <person name="Rosa C.A."/>
            <person name="Scheuner C."/>
            <person name="Sibirny A.A."/>
            <person name="Slot J.C."/>
            <person name="Stielow J.B."/>
            <person name="Sun H."/>
            <person name="Kurtzman C.P."/>
            <person name="Blackwell M."/>
            <person name="Grigoriev I.V."/>
            <person name="Jeffries T.W."/>
        </authorList>
    </citation>
    <scope>NUCLEOTIDE SEQUENCE [LARGE SCALE GENOMIC DNA]</scope>
    <source>
        <strain evidence="3">NRRL Y-17324</strain>
    </source>
</reference>
<dbReference type="Pfam" id="PF01177">
    <property type="entry name" value="Asp_Glu_race"/>
    <property type="match status" value="1"/>
</dbReference>
<evidence type="ECO:0000313" key="2">
    <source>
        <dbReference type="EMBL" id="ODV78433.1"/>
    </source>
</evidence>
<keyword evidence="3" id="KW-1185">Reference proteome</keyword>
<dbReference type="AlphaFoldDB" id="A0A1E4SFZ1"/>
<protein>
    <recommendedName>
        <fullName evidence="4">DCG1-like protein</fullName>
    </recommendedName>
</protein>
<dbReference type="InterPro" id="IPR015942">
    <property type="entry name" value="Asp/Glu/hydantoin_racemase"/>
</dbReference>
<evidence type="ECO:0000256" key="1">
    <source>
        <dbReference type="ARBA" id="ARBA00038414"/>
    </source>
</evidence>
<name>A0A1E4SFZ1_9ASCO</name>
<dbReference type="GeneID" id="30985877"/>
<dbReference type="STRING" id="984487.A0A1E4SFZ1"/>
<dbReference type="PANTHER" id="PTHR28047">
    <property type="entry name" value="PROTEIN DCG1"/>
    <property type="match status" value="1"/>
</dbReference>
<dbReference type="InterPro" id="IPR053714">
    <property type="entry name" value="Iso_Racemase_Enz_sf"/>
</dbReference>
<dbReference type="GO" id="GO:0047661">
    <property type="term" value="F:amino-acid racemase activity"/>
    <property type="evidence" value="ECO:0007669"/>
    <property type="project" value="InterPro"/>
</dbReference>
<dbReference type="RefSeq" id="XP_020063555.1">
    <property type="nucleotide sequence ID" value="XM_020211741.1"/>
</dbReference>
<proteinExistence type="inferred from homology"/>
<dbReference type="PANTHER" id="PTHR28047:SF5">
    <property type="entry name" value="PROTEIN DCG1"/>
    <property type="match status" value="1"/>
</dbReference>
<comment type="similarity">
    <text evidence="1">Belongs to the HyuE racemase family.</text>
</comment>
<sequence>MANFLSPFNPNSSESVSANLAKILVAPPNVKFHFYTAPADAPKEISGHETSILSEQVVLPDLLSKDVLSKYDGFLIGCYSDHPLIHSLGKHTHKPILGIMQATLLYSLLNPSVTKLFVLTSFNEWEQLLDRGITDFVGNPTDVFPFGKFQRTQALDISVLSLSDPSEYAKIETRVNEVLQLYKDDAINCVLLGCAGMAGLDEKLAASFPGVLFVDSCKIGVELLTSLVRFAKK</sequence>